<feature type="compositionally biased region" description="Polar residues" evidence="1">
    <location>
        <begin position="127"/>
        <end position="142"/>
    </location>
</feature>
<gene>
    <name evidence="2" type="ORF">Tci_017908</name>
</gene>
<feature type="compositionally biased region" description="Polar residues" evidence="1">
    <location>
        <begin position="1"/>
        <end position="13"/>
    </location>
</feature>
<evidence type="ECO:0000313" key="2">
    <source>
        <dbReference type="EMBL" id="GEU45930.1"/>
    </source>
</evidence>
<feature type="region of interest" description="Disordered" evidence="1">
    <location>
        <begin position="121"/>
        <end position="142"/>
    </location>
</feature>
<organism evidence="2">
    <name type="scientific">Tanacetum cinerariifolium</name>
    <name type="common">Dalmatian daisy</name>
    <name type="synonym">Chrysanthemum cinerariifolium</name>
    <dbReference type="NCBI Taxonomy" id="118510"/>
    <lineage>
        <taxon>Eukaryota</taxon>
        <taxon>Viridiplantae</taxon>
        <taxon>Streptophyta</taxon>
        <taxon>Embryophyta</taxon>
        <taxon>Tracheophyta</taxon>
        <taxon>Spermatophyta</taxon>
        <taxon>Magnoliopsida</taxon>
        <taxon>eudicotyledons</taxon>
        <taxon>Gunneridae</taxon>
        <taxon>Pentapetalae</taxon>
        <taxon>asterids</taxon>
        <taxon>campanulids</taxon>
        <taxon>Asterales</taxon>
        <taxon>Asteraceae</taxon>
        <taxon>Asteroideae</taxon>
        <taxon>Anthemideae</taxon>
        <taxon>Anthemidinae</taxon>
        <taxon>Tanacetum</taxon>
    </lineage>
</organism>
<feature type="compositionally biased region" description="Polar residues" evidence="1">
    <location>
        <begin position="45"/>
        <end position="58"/>
    </location>
</feature>
<accession>A0A6L2KB58</accession>
<protein>
    <submittedName>
        <fullName evidence="2">Uncharacterized protein</fullName>
    </submittedName>
</protein>
<evidence type="ECO:0000256" key="1">
    <source>
        <dbReference type="SAM" id="MobiDB-lite"/>
    </source>
</evidence>
<dbReference type="EMBL" id="BKCJ010002055">
    <property type="protein sequence ID" value="GEU45930.1"/>
    <property type="molecule type" value="Genomic_DNA"/>
</dbReference>
<dbReference type="AlphaFoldDB" id="A0A6L2KB58"/>
<proteinExistence type="predicted"/>
<feature type="region of interest" description="Disordered" evidence="1">
    <location>
        <begin position="1"/>
        <end position="58"/>
    </location>
</feature>
<sequence length="259" mass="28970">MKIQSSATNGNSKDQQDSPARMCDGFQIGREPSDYQANSKRKNHGGNTSKISGTNNNDWFHTHRRRHIAKHRLSVPGRGDVLRLDRIKEEDVRRLQGAKQSMPKRRISAIENRLEGGIPYEKRRSNLPVSGGQSVSQTDWQKPQSVVSEQDVLSSSVELDFRALLNARFFGVEVTKLTTGRLVNGSSCDDIDVVIKILDLEPKDIVAKFCGPSRWKELSKELAVLHQLDGVESKRHHAVPFRELDGIPIALVAWSGVIS</sequence>
<comment type="caution">
    <text evidence="2">The sequence shown here is derived from an EMBL/GenBank/DDBJ whole genome shotgun (WGS) entry which is preliminary data.</text>
</comment>
<name>A0A6L2KB58_TANCI</name>
<reference evidence="2" key="1">
    <citation type="journal article" date="2019" name="Sci. Rep.">
        <title>Draft genome of Tanacetum cinerariifolium, the natural source of mosquito coil.</title>
        <authorList>
            <person name="Yamashiro T."/>
            <person name="Shiraishi A."/>
            <person name="Satake H."/>
            <person name="Nakayama K."/>
        </authorList>
    </citation>
    <scope>NUCLEOTIDE SEQUENCE</scope>
</reference>